<name>A0A4S4E6Q7_CAMSN</name>
<dbReference type="CDD" id="cd22162">
    <property type="entry name" value="F-box_AtSKIP3-like"/>
    <property type="match status" value="1"/>
</dbReference>
<accession>A0A4S4E6Q7</accession>
<dbReference type="AlphaFoldDB" id="A0A4S4E6Q7"/>
<sequence>MGAGFSGFVAEKEAPLSPSLGDIPESCVALVLNYLDAPEICNLGRVNRVFRQASSTDFVWESKLPENYQSLVKKLFNQNPDNLPKRHIYSILCRPIRFDAGTKEVWMEKRSGEICVSISWKGLKITGIDDRRYWNHIPTDESRREFGSNSEKNKKEEEEEEEEEKEEEEGAEEVDWRGQQNGVDAAAEAAAGGGRGGGEAAMQRSADKRRVADELRRRRR</sequence>
<dbReference type="Gene3D" id="1.20.1280.50">
    <property type="match status" value="1"/>
</dbReference>
<reference evidence="3 4" key="1">
    <citation type="journal article" date="2018" name="Proc. Natl. Acad. Sci. U.S.A.">
        <title>Draft genome sequence of Camellia sinensis var. sinensis provides insights into the evolution of the tea genome and tea quality.</title>
        <authorList>
            <person name="Wei C."/>
            <person name="Yang H."/>
            <person name="Wang S."/>
            <person name="Zhao J."/>
            <person name="Liu C."/>
            <person name="Gao L."/>
            <person name="Xia E."/>
            <person name="Lu Y."/>
            <person name="Tai Y."/>
            <person name="She G."/>
            <person name="Sun J."/>
            <person name="Cao H."/>
            <person name="Tong W."/>
            <person name="Gao Q."/>
            <person name="Li Y."/>
            <person name="Deng W."/>
            <person name="Jiang X."/>
            <person name="Wang W."/>
            <person name="Chen Q."/>
            <person name="Zhang S."/>
            <person name="Li H."/>
            <person name="Wu J."/>
            <person name="Wang P."/>
            <person name="Li P."/>
            <person name="Shi C."/>
            <person name="Zheng F."/>
            <person name="Jian J."/>
            <person name="Huang B."/>
            <person name="Shan D."/>
            <person name="Shi M."/>
            <person name="Fang C."/>
            <person name="Yue Y."/>
            <person name="Li F."/>
            <person name="Li D."/>
            <person name="Wei S."/>
            <person name="Han B."/>
            <person name="Jiang C."/>
            <person name="Yin Y."/>
            <person name="Xia T."/>
            <person name="Zhang Z."/>
            <person name="Bennetzen J.L."/>
            <person name="Zhao S."/>
            <person name="Wan X."/>
        </authorList>
    </citation>
    <scope>NUCLEOTIDE SEQUENCE [LARGE SCALE GENOMIC DNA]</scope>
    <source>
        <strain evidence="4">cv. Shuchazao</strain>
        <tissue evidence="3">Leaf</tissue>
    </source>
</reference>
<dbReference type="EMBL" id="SDRB02007504">
    <property type="protein sequence ID" value="THG11036.1"/>
    <property type="molecule type" value="Genomic_DNA"/>
</dbReference>
<feature type="compositionally biased region" description="Acidic residues" evidence="1">
    <location>
        <begin position="157"/>
        <end position="173"/>
    </location>
</feature>
<organism evidence="3 4">
    <name type="scientific">Camellia sinensis var. sinensis</name>
    <name type="common">China tea</name>
    <dbReference type="NCBI Taxonomy" id="542762"/>
    <lineage>
        <taxon>Eukaryota</taxon>
        <taxon>Viridiplantae</taxon>
        <taxon>Streptophyta</taxon>
        <taxon>Embryophyta</taxon>
        <taxon>Tracheophyta</taxon>
        <taxon>Spermatophyta</taxon>
        <taxon>Magnoliopsida</taxon>
        <taxon>eudicotyledons</taxon>
        <taxon>Gunneridae</taxon>
        <taxon>Pentapetalae</taxon>
        <taxon>asterids</taxon>
        <taxon>Ericales</taxon>
        <taxon>Theaceae</taxon>
        <taxon>Camellia</taxon>
    </lineage>
</organism>
<evidence type="ECO:0000259" key="2">
    <source>
        <dbReference type="PROSITE" id="PS50181"/>
    </source>
</evidence>
<dbReference type="PANTHER" id="PTHR31960:SF18">
    <property type="entry name" value="F-BOX PROTEIN PP2-A14"/>
    <property type="match status" value="1"/>
</dbReference>
<protein>
    <recommendedName>
        <fullName evidence="2">F-box domain-containing protein</fullName>
    </recommendedName>
</protein>
<dbReference type="InterPro" id="IPR001810">
    <property type="entry name" value="F-box_dom"/>
</dbReference>
<evidence type="ECO:0000313" key="4">
    <source>
        <dbReference type="Proteomes" id="UP000306102"/>
    </source>
</evidence>
<evidence type="ECO:0000256" key="1">
    <source>
        <dbReference type="SAM" id="MobiDB-lite"/>
    </source>
</evidence>
<dbReference type="PROSITE" id="PS50181">
    <property type="entry name" value="FBOX"/>
    <property type="match status" value="1"/>
</dbReference>
<feature type="domain" description="F-box" evidence="2">
    <location>
        <begin position="17"/>
        <end position="63"/>
    </location>
</feature>
<dbReference type="Proteomes" id="UP000306102">
    <property type="component" value="Unassembled WGS sequence"/>
</dbReference>
<feature type="compositionally biased region" description="Basic and acidic residues" evidence="1">
    <location>
        <begin position="141"/>
        <end position="156"/>
    </location>
</feature>
<dbReference type="PANTHER" id="PTHR31960">
    <property type="entry name" value="F-BOX PROTEIN PP2-A15"/>
    <property type="match status" value="1"/>
</dbReference>
<dbReference type="InterPro" id="IPR036047">
    <property type="entry name" value="F-box-like_dom_sf"/>
</dbReference>
<dbReference type="Pfam" id="PF12937">
    <property type="entry name" value="F-box-like"/>
    <property type="match status" value="1"/>
</dbReference>
<feature type="region of interest" description="Disordered" evidence="1">
    <location>
        <begin position="141"/>
        <end position="220"/>
    </location>
</feature>
<gene>
    <name evidence="3" type="ORF">TEA_023367</name>
</gene>
<feature type="compositionally biased region" description="Basic and acidic residues" evidence="1">
    <location>
        <begin position="205"/>
        <end position="220"/>
    </location>
</feature>
<proteinExistence type="predicted"/>
<keyword evidence="4" id="KW-1185">Reference proteome</keyword>
<evidence type="ECO:0000313" key="3">
    <source>
        <dbReference type="EMBL" id="THG11036.1"/>
    </source>
</evidence>
<dbReference type="SUPFAM" id="SSF81383">
    <property type="entry name" value="F-box domain"/>
    <property type="match status" value="1"/>
</dbReference>
<comment type="caution">
    <text evidence="3">The sequence shown here is derived from an EMBL/GenBank/DDBJ whole genome shotgun (WGS) entry which is preliminary data.</text>
</comment>